<reference evidence="2 3" key="1">
    <citation type="submission" date="2016-10" db="EMBL/GenBank/DDBJ databases">
        <title>Genome sequence of the basidiomycete white-rot fungus Trametes pubescens.</title>
        <authorList>
            <person name="Makela M.R."/>
            <person name="Granchi Z."/>
            <person name="Peng M."/>
            <person name="De Vries R.P."/>
            <person name="Grigoriev I."/>
            <person name="Riley R."/>
            <person name="Hilden K."/>
        </authorList>
    </citation>
    <scope>NUCLEOTIDE SEQUENCE [LARGE SCALE GENOMIC DNA]</scope>
    <source>
        <strain evidence="2 3">FBCC735</strain>
    </source>
</reference>
<evidence type="ECO:0000256" key="1">
    <source>
        <dbReference type="SAM" id="MobiDB-lite"/>
    </source>
</evidence>
<name>A0A1M2V400_TRAPU</name>
<dbReference type="AlphaFoldDB" id="A0A1M2V400"/>
<dbReference type="Proteomes" id="UP000184267">
    <property type="component" value="Unassembled WGS sequence"/>
</dbReference>
<keyword evidence="3" id="KW-1185">Reference proteome</keyword>
<protein>
    <submittedName>
        <fullName evidence="2">Uncharacterized protein</fullName>
    </submittedName>
</protein>
<feature type="non-terminal residue" evidence="2">
    <location>
        <position position="60"/>
    </location>
</feature>
<dbReference type="EMBL" id="MNAD01001680">
    <property type="protein sequence ID" value="OJT02294.1"/>
    <property type="molecule type" value="Genomic_DNA"/>
</dbReference>
<accession>A0A1M2V400</accession>
<sequence length="60" mass="6641">PLAVRGLSEQDGERLQPALPPRGILSAQVQRTHEAPKQGLERRACGPRGCRECDRDVHEV</sequence>
<gene>
    <name evidence="2" type="ORF">TRAPUB_7183</name>
</gene>
<feature type="region of interest" description="Disordered" evidence="1">
    <location>
        <begin position="1"/>
        <end position="22"/>
    </location>
</feature>
<feature type="non-terminal residue" evidence="2">
    <location>
        <position position="1"/>
    </location>
</feature>
<evidence type="ECO:0000313" key="3">
    <source>
        <dbReference type="Proteomes" id="UP000184267"/>
    </source>
</evidence>
<proteinExistence type="predicted"/>
<evidence type="ECO:0000313" key="2">
    <source>
        <dbReference type="EMBL" id="OJT02294.1"/>
    </source>
</evidence>
<comment type="caution">
    <text evidence="2">The sequence shown here is derived from an EMBL/GenBank/DDBJ whole genome shotgun (WGS) entry which is preliminary data.</text>
</comment>
<organism evidence="2 3">
    <name type="scientific">Trametes pubescens</name>
    <name type="common">White-rot fungus</name>
    <dbReference type="NCBI Taxonomy" id="154538"/>
    <lineage>
        <taxon>Eukaryota</taxon>
        <taxon>Fungi</taxon>
        <taxon>Dikarya</taxon>
        <taxon>Basidiomycota</taxon>
        <taxon>Agaricomycotina</taxon>
        <taxon>Agaricomycetes</taxon>
        <taxon>Polyporales</taxon>
        <taxon>Polyporaceae</taxon>
        <taxon>Trametes</taxon>
    </lineage>
</organism>